<feature type="domain" description="Polysaccharide biosynthesis protein CapD-like" evidence="4">
    <location>
        <begin position="344"/>
        <end position="629"/>
    </location>
</feature>
<dbReference type="PANTHER" id="PTHR43318">
    <property type="entry name" value="UDP-N-ACETYLGLUCOSAMINE 4,6-DEHYDRATASE"/>
    <property type="match status" value="1"/>
</dbReference>
<accession>L0DH30</accession>
<name>L0DH30_SINAD</name>
<keyword evidence="3" id="KW-0812">Transmembrane</keyword>
<dbReference type="InterPro" id="IPR036291">
    <property type="entry name" value="NAD(P)-bd_dom_sf"/>
</dbReference>
<keyword evidence="6" id="KW-1185">Reference proteome</keyword>
<dbReference type="HOGENOM" id="CLU_013560_5_2_0"/>
<feature type="region of interest" description="Disordered" evidence="2">
    <location>
        <begin position="670"/>
        <end position="698"/>
    </location>
</feature>
<organism evidence="5 6">
    <name type="scientific">Singulisphaera acidiphila (strain ATCC BAA-1392 / DSM 18658 / VKM B-2454 / MOB10)</name>
    <dbReference type="NCBI Taxonomy" id="886293"/>
    <lineage>
        <taxon>Bacteria</taxon>
        <taxon>Pseudomonadati</taxon>
        <taxon>Planctomycetota</taxon>
        <taxon>Planctomycetia</taxon>
        <taxon>Isosphaerales</taxon>
        <taxon>Isosphaeraceae</taxon>
        <taxon>Singulisphaera</taxon>
    </lineage>
</organism>
<evidence type="ECO:0000259" key="4">
    <source>
        <dbReference type="Pfam" id="PF02719"/>
    </source>
</evidence>
<keyword evidence="3" id="KW-1133">Transmembrane helix</keyword>
<evidence type="ECO:0000256" key="3">
    <source>
        <dbReference type="SAM" id="Phobius"/>
    </source>
</evidence>
<dbReference type="Pfam" id="PF02719">
    <property type="entry name" value="Polysacc_synt_2"/>
    <property type="match status" value="1"/>
</dbReference>
<protein>
    <submittedName>
        <fullName evidence="5">Putative nucleoside-diphosphate sugar epimerase</fullName>
    </submittedName>
</protein>
<proteinExistence type="inferred from homology"/>
<dbReference type="KEGG" id="saci:Sinac_3895"/>
<dbReference type="InterPro" id="IPR051203">
    <property type="entry name" value="Polysaccharide_Synthase-Rel"/>
</dbReference>
<sequence length="698" mass="75537">MVPTSLPHSASSVKSSKSDQASEVGSGSDSEAAIGAQGFPREADPDARSGTVWHRFAHLLHVVLRHRVPILILFHILAFAGIYLLSYLIRFDGNIPASATALAWKTLPLVVALKLAVFLVMGSHRGWWQYASFADLIALFEAATFGMIAILVTDMIFWSGFQIPRSIIVLDWAGTLLIVGGIRGSTRLFRERYYPMLSTQRAKRVLVVGASESGVALARAIQSQASLGMQVVGFIDADPNLTGRKLAGIKVVGRTEKVGLLAARFKAGTVLVPTPTASIAELRALIADCNSAGLKIQVVPGFHALLDGSLSIRPRDVDIHDLLCREPVQLDGESIGRLIRGRVVLVTGAAGSIGSEICRQALAFRPERLVMLDHHENGLFFLERELAPLAAGSGTEIVIRVADITDAHRVRTQFERYRPALVFHAAAHKHVPMMEANPGEAVKNNTFGTRTVADEAVRAGVEAFVMISTDKAVNPTSVMGATKRLAEMYVQSLSTGSTTRLVTVRFGNVLGSNGSVIPVFKQQIARGGPVTVTHPAMTRYFMTISEATQLVLQAAALGRGGEIFVLDMGEPVRVHDLARDLIRLSGLREGQDIEIAFSGLRPGEKLYEELYEEAETRLATPHPKIFSAQHRPCSPDRLKGQFESLARAVVGSSDDVITLLKQLVPGYGTSPRVELRVPDPEPAHSRRSQDHEVASVGV</sequence>
<feature type="transmembrane region" description="Helical" evidence="3">
    <location>
        <begin position="101"/>
        <end position="121"/>
    </location>
</feature>
<keyword evidence="3" id="KW-0472">Membrane</keyword>
<evidence type="ECO:0000256" key="1">
    <source>
        <dbReference type="ARBA" id="ARBA00007430"/>
    </source>
</evidence>
<feature type="transmembrane region" description="Helical" evidence="3">
    <location>
        <begin position="133"/>
        <end position="157"/>
    </location>
</feature>
<dbReference type="Proteomes" id="UP000010798">
    <property type="component" value="Chromosome"/>
</dbReference>
<dbReference type="AlphaFoldDB" id="L0DH30"/>
<dbReference type="InterPro" id="IPR003869">
    <property type="entry name" value="Polysac_CapD-like"/>
</dbReference>
<evidence type="ECO:0000313" key="5">
    <source>
        <dbReference type="EMBL" id="AGA28123.1"/>
    </source>
</evidence>
<dbReference type="STRING" id="886293.Sinac_3895"/>
<evidence type="ECO:0000256" key="2">
    <source>
        <dbReference type="SAM" id="MobiDB-lite"/>
    </source>
</evidence>
<dbReference type="Pfam" id="PF13727">
    <property type="entry name" value="CoA_binding_3"/>
    <property type="match status" value="1"/>
</dbReference>
<dbReference type="RefSeq" id="WP_015247257.1">
    <property type="nucleotide sequence ID" value="NZ_JH621484.1"/>
</dbReference>
<dbReference type="eggNOG" id="COG1086">
    <property type="taxonomic scope" value="Bacteria"/>
</dbReference>
<evidence type="ECO:0000313" key="6">
    <source>
        <dbReference type="Proteomes" id="UP000010798"/>
    </source>
</evidence>
<feature type="transmembrane region" description="Helical" evidence="3">
    <location>
        <begin position="68"/>
        <end position="89"/>
    </location>
</feature>
<dbReference type="Gene3D" id="3.40.50.720">
    <property type="entry name" value="NAD(P)-binding Rossmann-like Domain"/>
    <property type="match status" value="2"/>
</dbReference>
<dbReference type="SUPFAM" id="SSF51735">
    <property type="entry name" value="NAD(P)-binding Rossmann-fold domains"/>
    <property type="match status" value="2"/>
</dbReference>
<gene>
    <name evidence="5" type="ordered locus">Sinac_3895</name>
</gene>
<dbReference type="OrthoDB" id="9803111at2"/>
<dbReference type="PANTHER" id="PTHR43318:SF1">
    <property type="entry name" value="POLYSACCHARIDE BIOSYNTHESIS PROTEIN EPSC-RELATED"/>
    <property type="match status" value="1"/>
</dbReference>
<comment type="similarity">
    <text evidence="1">Belongs to the polysaccharide synthase family.</text>
</comment>
<dbReference type="CDD" id="cd05237">
    <property type="entry name" value="UDP_invert_4-6DH_SDR_e"/>
    <property type="match status" value="1"/>
</dbReference>
<feature type="region of interest" description="Disordered" evidence="2">
    <location>
        <begin position="1"/>
        <end position="31"/>
    </location>
</feature>
<feature type="compositionally biased region" description="Basic and acidic residues" evidence="2">
    <location>
        <begin position="673"/>
        <end position="698"/>
    </location>
</feature>
<reference evidence="5 6" key="1">
    <citation type="submission" date="2012-02" db="EMBL/GenBank/DDBJ databases">
        <title>Complete sequence of chromosome of Singulisphaera acidiphila DSM 18658.</title>
        <authorList>
            <consortium name="US DOE Joint Genome Institute (JGI-PGF)"/>
            <person name="Lucas S."/>
            <person name="Copeland A."/>
            <person name="Lapidus A."/>
            <person name="Glavina del Rio T."/>
            <person name="Dalin E."/>
            <person name="Tice H."/>
            <person name="Bruce D."/>
            <person name="Goodwin L."/>
            <person name="Pitluck S."/>
            <person name="Peters L."/>
            <person name="Ovchinnikova G."/>
            <person name="Chertkov O."/>
            <person name="Kyrpides N."/>
            <person name="Mavromatis K."/>
            <person name="Ivanova N."/>
            <person name="Brettin T."/>
            <person name="Detter J.C."/>
            <person name="Han C."/>
            <person name="Larimer F."/>
            <person name="Land M."/>
            <person name="Hauser L."/>
            <person name="Markowitz V."/>
            <person name="Cheng J.-F."/>
            <person name="Hugenholtz P."/>
            <person name="Woyke T."/>
            <person name="Wu D."/>
            <person name="Tindall B."/>
            <person name="Pomrenke H."/>
            <person name="Brambilla E."/>
            <person name="Klenk H.-P."/>
            <person name="Eisen J.A."/>
        </authorList>
    </citation>
    <scope>NUCLEOTIDE SEQUENCE [LARGE SCALE GENOMIC DNA]</scope>
    <source>
        <strain evidence="6">ATCC BAA-1392 / DSM 18658 / VKM B-2454 / MOB10</strain>
    </source>
</reference>
<feature type="compositionally biased region" description="Low complexity" evidence="2">
    <location>
        <begin position="9"/>
        <end position="22"/>
    </location>
</feature>
<dbReference type="EMBL" id="CP003364">
    <property type="protein sequence ID" value="AGA28123.1"/>
    <property type="molecule type" value="Genomic_DNA"/>
</dbReference>